<evidence type="ECO:0000256" key="1">
    <source>
        <dbReference type="ARBA" id="ARBA00093634"/>
    </source>
</evidence>
<dbReference type="OrthoDB" id="408631at2759"/>
<evidence type="ECO:0000256" key="2">
    <source>
        <dbReference type="SAM" id="MobiDB-lite"/>
    </source>
</evidence>
<dbReference type="Proteomes" id="UP000678393">
    <property type="component" value="Unassembled WGS sequence"/>
</dbReference>
<feature type="compositionally biased region" description="Basic and acidic residues" evidence="2">
    <location>
        <begin position="111"/>
        <end position="132"/>
    </location>
</feature>
<protein>
    <recommendedName>
        <fullName evidence="1">Vacuolar ATPase assembly protein VMA22</fullName>
    </recommendedName>
</protein>
<evidence type="ECO:0000313" key="4">
    <source>
        <dbReference type="Proteomes" id="UP000678393"/>
    </source>
</evidence>
<accession>A0A8S4A4A5</accession>
<dbReference type="PANTHER" id="PTHR31996:SF2">
    <property type="entry name" value="COILED-COIL DOMAIN-CONTAINING PROTEIN 115"/>
    <property type="match status" value="1"/>
</dbReference>
<dbReference type="PANTHER" id="PTHR31996">
    <property type="entry name" value="COILED-COIL DOMAIN-CONTAINING PROTEIN 115"/>
    <property type="match status" value="1"/>
</dbReference>
<organism evidence="3 4">
    <name type="scientific">Candidula unifasciata</name>
    <dbReference type="NCBI Taxonomy" id="100452"/>
    <lineage>
        <taxon>Eukaryota</taxon>
        <taxon>Metazoa</taxon>
        <taxon>Spiralia</taxon>
        <taxon>Lophotrochozoa</taxon>
        <taxon>Mollusca</taxon>
        <taxon>Gastropoda</taxon>
        <taxon>Heterobranchia</taxon>
        <taxon>Euthyneura</taxon>
        <taxon>Panpulmonata</taxon>
        <taxon>Eupulmonata</taxon>
        <taxon>Stylommatophora</taxon>
        <taxon>Helicina</taxon>
        <taxon>Helicoidea</taxon>
        <taxon>Geomitridae</taxon>
        <taxon>Candidula</taxon>
    </lineage>
</organism>
<gene>
    <name evidence="3" type="ORF">CUNI_LOCUS21612</name>
</gene>
<dbReference type="EMBL" id="CAJHNH020008485">
    <property type="protein sequence ID" value="CAG5136054.1"/>
    <property type="molecule type" value="Genomic_DNA"/>
</dbReference>
<reference evidence="3" key="1">
    <citation type="submission" date="2021-04" db="EMBL/GenBank/DDBJ databases">
        <authorList>
            <consortium name="Molecular Ecology Group"/>
        </authorList>
    </citation>
    <scope>NUCLEOTIDE SEQUENCE</scope>
</reference>
<keyword evidence="4" id="KW-1185">Reference proteome</keyword>
<feature type="compositionally biased region" description="Basic and acidic residues" evidence="2">
    <location>
        <begin position="139"/>
        <end position="161"/>
    </location>
</feature>
<dbReference type="GO" id="GO:0070072">
    <property type="term" value="P:vacuolar proton-transporting V-type ATPase complex assembly"/>
    <property type="evidence" value="ECO:0007669"/>
    <property type="project" value="InterPro"/>
</dbReference>
<sequence>MSGMMDAVCEQLDDTVLQMFQVLEDIYDQQDKLEQAMKDGFLAMSRARYLLGVKWVSVDQILDADFSSKYRTLTDTSLADEVSTLEAVESSLKTSEIDKLSLFELSQDTTDVRSDQKVEQAEIKKTDADKQTSLRKRHTDNSGPDKNKTKEDIDETNESKKNTTISKNSKKHDDDDEENPPKKESSSNSLSLFGILTPQPLRTSQKHFEGGVSIAVSLADLKLKLSLLQCRYKRLSEQKLSLLSDEQ</sequence>
<dbReference type="AlphaFoldDB" id="A0A8S4A4A5"/>
<proteinExistence type="predicted"/>
<feature type="region of interest" description="Disordered" evidence="2">
    <location>
        <begin position="111"/>
        <end position="191"/>
    </location>
</feature>
<dbReference type="InterPro" id="IPR040357">
    <property type="entry name" value="Vma22/CCDC115"/>
</dbReference>
<comment type="caution">
    <text evidence="3">The sequence shown here is derived from an EMBL/GenBank/DDBJ whole genome shotgun (WGS) entry which is preliminary data.</text>
</comment>
<name>A0A8S4A4A5_9EUPU</name>
<evidence type="ECO:0000313" key="3">
    <source>
        <dbReference type="EMBL" id="CAG5136054.1"/>
    </source>
</evidence>
<dbReference type="GO" id="GO:0051082">
    <property type="term" value="F:unfolded protein binding"/>
    <property type="evidence" value="ECO:0007669"/>
    <property type="project" value="TreeGrafter"/>
</dbReference>